<protein>
    <recommendedName>
        <fullName evidence="1">AB hydrolase-1 domain-containing protein</fullName>
    </recommendedName>
</protein>
<dbReference type="SUPFAM" id="SSF53474">
    <property type="entry name" value="alpha/beta-Hydrolases"/>
    <property type="match status" value="1"/>
</dbReference>
<dbReference type="Pfam" id="PF00561">
    <property type="entry name" value="Abhydrolase_1"/>
    <property type="match status" value="1"/>
</dbReference>
<dbReference type="PANTHER" id="PTHR43798">
    <property type="entry name" value="MONOACYLGLYCEROL LIPASE"/>
    <property type="match status" value="1"/>
</dbReference>
<organism evidence="2">
    <name type="scientific">marine metagenome</name>
    <dbReference type="NCBI Taxonomy" id="408172"/>
    <lineage>
        <taxon>unclassified sequences</taxon>
        <taxon>metagenomes</taxon>
        <taxon>ecological metagenomes</taxon>
    </lineage>
</organism>
<name>A0A383CBN4_9ZZZZ</name>
<sequence>MPVATINNHQIHYETHGSGPPLLLIHSFICSTDMWRPQIEHLANSYRVIAMDIRGHGQSGPSQPHSLYDLVDDALGVLDAEGIESAVWLGLSIGGMVSMRAALRAPDRVQGMVLLATDAKSESFLVKIERRGLAQIVKHLGILPVIIPVLRKMFGSRAHRQQRELINTWREKF</sequence>
<evidence type="ECO:0000259" key="1">
    <source>
        <dbReference type="Pfam" id="PF00561"/>
    </source>
</evidence>
<dbReference type="AlphaFoldDB" id="A0A383CBN4"/>
<feature type="non-terminal residue" evidence="2">
    <location>
        <position position="173"/>
    </location>
</feature>
<dbReference type="EMBL" id="UINC01207511">
    <property type="protein sequence ID" value="SVE29622.1"/>
    <property type="molecule type" value="Genomic_DNA"/>
</dbReference>
<dbReference type="PRINTS" id="PR00111">
    <property type="entry name" value="ABHYDROLASE"/>
</dbReference>
<dbReference type="Gene3D" id="3.40.50.1820">
    <property type="entry name" value="alpha/beta hydrolase"/>
    <property type="match status" value="1"/>
</dbReference>
<accession>A0A383CBN4</accession>
<dbReference type="InterPro" id="IPR029058">
    <property type="entry name" value="AB_hydrolase_fold"/>
</dbReference>
<proteinExistence type="predicted"/>
<gene>
    <name evidence="2" type="ORF">METZ01_LOCUS482476</name>
</gene>
<dbReference type="InterPro" id="IPR000073">
    <property type="entry name" value="AB_hydrolase_1"/>
</dbReference>
<feature type="domain" description="AB hydrolase-1" evidence="1">
    <location>
        <begin position="20"/>
        <end position="119"/>
    </location>
</feature>
<reference evidence="2" key="1">
    <citation type="submission" date="2018-05" db="EMBL/GenBank/DDBJ databases">
        <authorList>
            <person name="Lanie J.A."/>
            <person name="Ng W.-L."/>
            <person name="Kazmierczak K.M."/>
            <person name="Andrzejewski T.M."/>
            <person name="Davidsen T.M."/>
            <person name="Wayne K.J."/>
            <person name="Tettelin H."/>
            <person name="Glass J.I."/>
            <person name="Rusch D."/>
            <person name="Podicherti R."/>
            <person name="Tsui H.-C.T."/>
            <person name="Winkler M.E."/>
        </authorList>
    </citation>
    <scope>NUCLEOTIDE SEQUENCE</scope>
</reference>
<dbReference type="InterPro" id="IPR050266">
    <property type="entry name" value="AB_hydrolase_sf"/>
</dbReference>
<evidence type="ECO:0000313" key="2">
    <source>
        <dbReference type="EMBL" id="SVE29622.1"/>
    </source>
</evidence>